<protein>
    <submittedName>
        <fullName evidence="6">EGF-like domain-containing protein</fullName>
    </submittedName>
</protein>
<keyword evidence="1" id="KW-1015">Disulfide bond</keyword>
<dbReference type="SMART" id="SM00181">
    <property type="entry name" value="EGF"/>
    <property type="match status" value="1"/>
</dbReference>
<dbReference type="CDD" id="cd00054">
    <property type="entry name" value="EGF_CA"/>
    <property type="match status" value="1"/>
</dbReference>
<evidence type="ECO:0000256" key="1">
    <source>
        <dbReference type="PROSITE-ProRule" id="PRU00076"/>
    </source>
</evidence>
<dbReference type="PROSITE" id="PS00022">
    <property type="entry name" value="EGF_1"/>
    <property type="match status" value="1"/>
</dbReference>
<proteinExistence type="predicted"/>
<dbReference type="Proteomes" id="UP000270296">
    <property type="component" value="Unassembled WGS sequence"/>
</dbReference>
<accession>A0A183IQ28</accession>
<dbReference type="WBParaSite" id="SBAD_0000595101-mRNA-1">
    <property type="protein sequence ID" value="SBAD_0000595101-mRNA-1"/>
    <property type="gene ID" value="SBAD_0000595101"/>
</dbReference>
<evidence type="ECO:0000313" key="5">
    <source>
        <dbReference type="Proteomes" id="UP000270296"/>
    </source>
</evidence>
<feature type="disulfide bond" evidence="1">
    <location>
        <begin position="373"/>
        <end position="382"/>
    </location>
</feature>
<feature type="chain" id="PRO_5043140246" evidence="2">
    <location>
        <begin position="22"/>
        <end position="394"/>
    </location>
</feature>
<gene>
    <name evidence="4" type="ORF">SBAD_LOCUS5725</name>
</gene>
<name>A0A183IQ28_9BILA</name>
<evidence type="ECO:0000256" key="2">
    <source>
        <dbReference type="SAM" id="SignalP"/>
    </source>
</evidence>
<evidence type="ECO:0000313" key="4">
    <source>
        <dbReference type="EMBL" id="VDP08125.1"/>
    </source>
</evidence>
<organism evidence="6">
    <name type="scientific">Soboliphyme baturini</name>
    <dbReference type="NCBI Taxonomy" id="241478"/>
    <lineage>
        <taxon>Eukaryota</taxon>
        <taxon>Metazoa</taxon>
        <taxon>Ecdysozoa</taxon>
        <taxon>Nematoda</taxon>
        <taxon>Enoplea</taxon>
        <taxon>Dorylaimia</taxon>
        <taxon>Dioctophymatida</taxon>
        <taxon>Dioctophymatoidea</taxon>
        <taxon>Soboliphymatidae</taxon>
        <taxon>Soboliphyme</taxon>
    </lineage>
</organism>
<dbReference type="EMBL" id="UZAM01009200">
    <property type="protein sequence ID" value="VDP08125.1"/>
    <property type="molecule type" value="Genomic_DNA"/>
</dbReference>
<feature type="domain" description="EGF-like" evidence="3">
    <location>
        <begin position="347"/>
        <end position="383"/>
    </location>
</feature>
<comment type="caution">
    <text evidence="1">Lacks conserved residue(s) required for the propagation of feature annotation.</text>
</comment>
<sequence length="394" mass="44498">MCCLFVVLLFVTSWLWRTASLLQLPSSCPFERTAGIVGHSPKEDSQCYTLVKWSELSTKTFFGAKQYCADTFLDGSLAYLHNLTAQLPSPDDIAPYLDVIRIPTGWIIRKLSPVDNKEEGLQRNFDIETGSHLTKHVVVMFSFLDLNIDIDSDLGLSYIDVLLMVFNEETYDVKEREKGTATSANEPSVFDSSLLVREFDSRSKAVYRMKVADSLKLIPSFQRDFFYCVGRKYDGCIVDKADAGVCTYSFERKRCYKWYQFRVTKEQDRPHGRCDSNGFDYAEPCACQQDKTCAGSTWQSWSRVTAVCGKSVVKRLRPQIDMPSQDCRLNSTGCCLQSKTVALKDCPCVVNKTMCQNQATCVDLSETAFACNCTEGFTGELCDQRKLLVVLSSR</sequence>
<keyword evidence="1" id="KW-0245">EGF-like domain</keyword>
<dbReference type="SUPFAM" id="SSF57196">
    <property type="entry name" value="EGF/Laminin"/>
    <property type="match status" value="1"/>
</dbReference>
<dbReference type="InterPro" id="IPR000742">
    <property type="entry name" value="EGF"/>
</dbReference>
<dbReference type="PROSITE" id="PS01186">
    <property type="entry name" value="EGF_2"/>
    <property type="match status" value="1"/>
</dbReference>
<keyword evidence="5" id="KW-1185">Reference proteome</keyword>
<evidence type="ECO:0000313" key="6">
    <source>
        <dbReference type="WBParaSite" id="SBAD_0000595101-mRNA-1"/>
    </source>
</evidence>
<evidence type="ECO:0000259" key="3">
    <source>
        <dbReference type="PROSITE" id="PS50026"/>
    </source>
</evidence>
<dbReference type="PROSITE" id="PS50026">
    <property type="entry name" value="EGF_3"/>
    <property type="match status" value="1"/>
</dbReference>
<reference evidence="4 5" key="2">
    <citation type="submission" date="2018-11" db="EMBL/GenBank/DDBJ databases">
        <authorList>
            <consortium name="Pathogen Informatics"/>
        </authorList>
    </citation>
    <scope>NUCLEOTIDE SEQUENCE [LARGE SCALE GENOMIC DNA]</scope>
</reference>
<dbReference type="Pfam" id="PF00008">
    <property type="entry name" value="EGF"/>
    <property type="match status" value="1"/>
</dbReference>
<dbReference type="AlphaFoldDB" id="A0A183IQ28"/>
<keyword evidence="2" id="KW-0732">Signal</keyword>
<dbReference type="OrthoDB" id="347314at2759"/>
<reference evidence="6" key="1">
    <citation type="submission" date="2016-06" db="UniProtKB">
        <authorList>
            <consortium name="WormBaseParasite"/>
        </authorList>
    </citation>
    <scope>IDENTIFICATION</scope>
</reference>
<dbReference type="Gene3D" id="2.10.25.10">
    <property type="entry name" value="Laminin"/>
    <property type="match status" value="1"/>
</dbReference>
<feature type="signal peptide" evidence="2">
    <location>
        <begin position="1"/>
        <end position="21"/>
    </location>
</feature>